<comment type="caution">
    <text evidence="1">The sequence shown here is derived from an EMBL/GenBank/DDBJ whole genome shotgun (WGS) entry which is preliminary data.</text>
</comment>
<gene>
    <name evidence="1" type="ORF">HV823_24175</name>
</gene>
<protein>
    <submittedName>
        <fullName evidence="1">N-formylglutamate amidohydrolase</fullName>
    </submittedName>
</protein>
<dbReference type="Pfam" id="PF05013">
    <property type="entry name" value="FGase"/>
    <property type="match status" value="1"/>
</dbReference>
<dbReference type="SUPFAM" id="SSF53187">
    <property type="entry name" value="Zn-dependent exopeptidases"/>
    <property type="match status" value="1"/>
</dbReference>
<organism evidence="1 2">
    <name type="scientific">Mycoplana rhizolycopersici</name>
    <dbReference type="NCBI Taxonomy" id="2746702"/>
    <lineage>
        <taxon>Bacteria</taxon>
        <taxon>Pseudomonadati</taxon>
        <taxon>Pseudomonadota</taxon>
        <taxon>Alphaproteobacteria</taxon>
        <taxon>Hyphomicrobiales</taxon>
        <taxon>Rhizobiaceae</taxon>
        <taxon>Mycoplana</taxon>
    </lineage>
</organism>
<evidence type="ECO:0000313" key="2">
    <source>
        <dbReference type="Proteomes" id="UP000659172"/>
    </source>
</evidence>
<evidence type="ECO:0000313" key="1">
    <source>
        <dbReference type="EMBL" id="NVP58338.1"/>
    </source>
</evidence>
<proteinExistence type="predicted"/>
<accession>A0ABX2QP62</accession>
<dbReference type="EMBL" id="JABXYK010000024">
    <property type="protein sequence ID" value="NVP58338.1"/>
    <property type="molecule type" value="Genomic_DNA"/>
</dbReference>
<sequence>MTDQSVGKIDEQAWWSIRRGASPIVGTAIHDGHAMCSELLERIGIASTQRLREEDPFTGLLIADLPNQIVVHRSRFEVDLNRARDQAVYLRPEQAWGFTVWSEAPSAVTVEAVLAFHDAYYSMLQDNLRSIERRYGRFVVLDIHSYNHRRGGPRTAPMDPKQAPDVNIGTFSLDRRRWAPIVEAFKEYAGGFDFHGRRLNVQEDVAFQGRGEQARYVHAQFPRSGCALAVEFKKTFMDEWTGVPDMEAVSALRALLKGAVPVLEGALGEVS</sequence>
<dbReference type="InterPro" id="IPR007709">
    <property type="entry name" value="N-FG_amidohydro"/>
</dbReference>
<dbReference type="RefSeq" id="WP_176952238.1">
    <property type="nucleotide sequence ID" value="NZ_JABXYK010000024.1"/>
</dbReference>
<dbReference type="Gene3D" id="3.40.630.40">
    <property type="entry name" value="Zn-dependent exopeptidases"/>
    <property type="match status" value="1"/>
</dbReference>
<name>A0ABX2QP62_9HYPH</name>
<dbReference type="Proteomes" id="UP000659172">
    <property type="component" value="Unassembled WGS sequence"/>
</dbReference>
<keyword evidence="2" id="KW-1185">Reference proteome</keyword>
<reference evidence="1 2" key="1">
    <citation type="submission" date="2020-06" db="EMBL/GenBank/DDBJ databases">
        <title>Rhizobium sp.nov. isolated from the tomato plant.</title>
        <authorList>
            <person name="Thin K.K."/>
            <person name="Zhang X."/>
            <person name="He S."/>
        </authorList>
    </citation>
    <scope>NUCLEOTIDE SEQUENCE [LARGE SCALE GENOMIC DNA]</scope>
    <source>
        <strain evidence="1 2">DBTS2</strain>
    </source>
</reference>